<reference evidence="1" key="2">
    <citation type="journal article" date="2022" name="New Phytol.">
        <title>Evolutionary transition to the ectomycorrhizal habit in the genomes of a hyperdiverse lineage of mushroom-forming fungi.</title>
        <authorList>
            <person name="Looney B."/>
            <person name="Miyauchi S."/>
            <person name="Morin E."/>
            <person name="Drula E."/>
            <person name="Courty P.E."/>
            <person name="Kohler A."/>
            <person name="Kuo A."/>
            <person name="LaButti K."/>
            <person name="Pangilinan J."/>
            <person name="Lipzen A."/>
            <person name="Riley R."/>
            <person name="Andreopoulos W."/>
            <person name="He G."/>
            <person name="Johnson J."/>
            <person name="Nolan M."/>
            <person name="Tritt A."/>
            <person name="Barry K.W."/>
            <person name="Grigoriev I.V."/>
            <person name="Nagy L.G."/>
            <person name="Hibbett D."/>
            <person name="Henrissat B."/>
            <person name="Matheny P.B."/>
            <person name="Labbe J."/>
            <person name="Martin F.M."/>
        </authorList>
    </citation>
    <scope>NUCLEOTIDE SEQUENCE</scope>
    <source>
        <strain evidence="1">FP105234-sp</strain>
    </source>
</reference>
<comment type="caution">
    <text evidence="1">The sequence shown here is derived from an EMBL/GenBank/DDBJ whole genome shotgun (WGS) entry which is preliminary data.</text>
</comment>
<accession>A0ACB8RXA5</accession>
<gene>
    <name evidence="1" type="ORF">FA95DRAFT_1037136</name>
</gene>
<evidence type="ECO:0000313" key="1">
    <source>
        <dbReference type="EMBL" id="KAI0048442.1"/>
    </source>
</evidence>
<protein>
    <submittedName>
        <fullName evidence="1">Uncharacterized protein</fullName>
    </submittedName>
</protein>
<name>A0ACB8RXA5_9AGAM</name>
<dbReference type="Proteomes" id="UP000814033">
    <property type="component" value="Unassembled WGS sequence"/>
</dbReference>
<sequence length="63" mass="6979">MRELRATIKARSRHATPSYARTVPACRCTSSLVCLLPNDDGCFLPLPRLLNAGPPSQRCARIR</sequence>
<proteinExistence type="predicted"/>
<reference evidence="1" key="1">
    <citation type="submission" date="2021-02" db="EMBL/GenBank/DDBJ databases">
        <authorList>
            <consortium name="DOE Joint Genome Institute"/>
            <person name="Ahrendt S."/>
            <person name="Looney B.P."/>
            <person name="Miyauchi S."/>
            <person name="Morin E."/>
            <person name="Drula E."/>
            <person name="Courty P.E."/>
            <person name="Chicoki N."/>
            <person name="Fauchery L."/>
            <person name="Kohler A."/>
            <person name="Kuo A."/>
            <person name="Labutti K."/>
            <person name="Pangilinan J."/>
            <person name="Lipzen A."/>
            <person name="Riley R."/>
            <person name="Andreopoulos W."/>
            <person name="He G."/>
            <person name="Johnson J."/>
            <person name="Barry K.W."/>
            <person name="Grigoriev I.V."/>
            <person name="Nagy L."/>
            <person name="Hibbett D."/>
            <person name="Henrissat B."/>
            <person name="Matheny P.B."/>
            <person name="Labbe J."/>
            <person name="Martin F."/>
        </authorList>
    </citation>
    <scope>NUCLEOTIDE SEQUENCE</scope>
    <source>
        <strain evidence="1">FP105234-sp</strain>
    </source>
</reference>
<evidence type="ECO:0000313" key="2">
    <source>
        <dbReference type="Proteomes" id="UP000814033"/>
    </source>
</evidence>
<keyword evidence="2" id="KW-1185">Reference proteome</keyword>
<organism evidence="1 2">
    <name type="scientific">Auriscalpium vulgare</name>
    <dbReference type="NCBI Taxonomy" id="40419"/>
    <lineage>
        <taxon>Eukaryota</taxon>
        <taxon>Fungi</taxon>
        <taxon>Dikarya</taxon>
        <taxon>Basidiomycota</taxon>
        <taxon>Agaricomycotina</taxon>
        <taxon>Agaricomycetes</taxon>
        <taxon>Russulales</taxon>
        <taxon>Auriscalpiaceae</taxon>
        <taxon>Auriscalpium</taxon>
    </lineage>
</organism>
<dbReference type="EMBL" id="MU275886">
    <property type="protein sequence ID" value="KAI0048442.1"/>
    <property type="molecule type" value="Genomic_DNA"/>
</dbReference>